<dbReference type="InterPro" id="IPR045749">
    <property type="entry name" value="DUF6090"/>
</dbReference>
<keyword evidence="1" id="KW-0472">Membrane</keyword>
<dbReference type="RefSeq" id="WP_035617673.1">
    <property type="nucleotide sequence ID" value="NZ_ARYK01000006.1"/>
</dbReference>
<dbReference type="PATRIC" id="fig|1280950.3.peg.2702"/>
<dbReference type="AlphaFoldDB" id="A0A059FJZ5"/>
<evidence type="ECO:0000256" key="1">
    <source>
        <dbReference type="SAM" id="Phobius"/>
    </source>
</evidence>
<accession>A0A059FJZ5</accession>
<evidence type="ECO:0000313" key="2">
    <source>
        <dbReference type="EMBL" id="KCZ90861.1"/>
    </source>
</evidence>
<dbReference type="OrthoDB" id="7630873at2"/>
<gene>
    <name evidence="2" type="ORF">HJO_13456</name>
</gene>
<feature type="transmembrane region" description="Helical" evidence="1">
    <location>
        <begin position="12"/>
        <end position="35"/>
    </location>
</feature>
<dbReference type="Pfam" id="PF19578">
    <property type="entry name" value="DUF6090"/>
    <property type="match status" value="1"/>
</dbReference>
<evidence type="ECO:0000313" key="3">
    <source>
        <dbReference type="Proteomes" id="UP000025171"/>
    </source>
</evidence>
<keyword evidence="1" id="KW-1133">Transmembrane helix</keyword>
<reference evidence="2 3" key="1">
    <citation type="journal article" date="2014" name="Antonie Van Leeuwenhoek">
        <title>Hyphomonas beringensis sp. nov. and Hyphomonas chukchiensis sp. nov., isolated from surface seawater of the Bering Sea and Chukchi Sea.</title>
        <authorList>
            <person name="Li C."/>
            <person name="Lai Q."/>
            <person name="Li G."/>
            <person name="Dong C."/>
            <person name="Wang J."/>
            <person name="Liao Y."/>
            <person name="Shao Z."/>
        </authorList>
    </citation>
    <scope>NUCLEOTIDE SEQUENCE [LARGE SCALE GENOMIC DNA]</scope>
    <source>
        <strain evidence="2 3">MHS-2</strain>
    </source>
</reference>
<dbReference type="EMBL" id="ARYK01000006">
    <property type="protein sequence ID" value="KCZ90861.1"/>
    <property type="molecule type" value="Genomic_DNA"/>
</dbReference>
<proteinExistence type="predicted"/>
<comment type="caution">
    <text evidence="2">The sequence shown here is derived from an EMBL/GenBank/DDBJ whole genome shotgun (WGS) entry which is preliminary data.</text>
</comment>
<sequence length="244" mass="27090">MILHRLAEHLKAQNWTVVAIEFLIVVAGVYIGVFLGAARDQYTLQGATRVSLNNLLDDLIADRAETAFVVERQGARIAAAEALDAELEKAAPDFQRVHDDLLTVVYNNRTLFPRTTYYEALLREGELDTVPAGLRRQINHLYGYRLPAIVHSGAMADQNDNLVYTVCIGRYWDLSHARPASDVAADMTHFRNCVRSLHGFSQYYADRTGTQMLPEMDKLIANLASELGREADVPTPVTPGPPGP</sequence>
<keyword evidence="3" id="KW-1185">Reference proteome</keyword>
<organism evidence="2 3">
    <name type="scientific">Hyphomonas johnsonii MHS-2</name>
    <dbReference type="NCBI Taxonomy" id="1280950"/>
    <lineage>
        <taxon>Bacteria</taxon>
        <taxon>Pseudomonadati</taxon>
        <taxon>Pseudomonadota</taxon>
        <taxon>Alphaproteobacteria</taxon>
        <taxon>Hyphomonadales</taxon>
        <taxon>Hyphomonadaceae</taxon>
        <taxon>Hyphomonas</taxon>
    </lineage>
</organism>
<protein>
    <submittedName>
        <fullName evidence="2">Uncharacterized protein</fullName>
    </submittedName>
</protein>
<keyword evidence="1" id="KW-0812">Transmembrane</keyword>
<name>A0A059FJZ5_9PROT</name>
<dbReference type="Proteomes" id="UP000025171">
    <property type="component" value="Unassembled WGS sequence"/>
</dbReference>